<organism evidence="1 2">
    <name type="scientific">Kingella bonacorsii</name>
    <dbReference type="NCBI Taxonomy" id="2796361"/>
    <lineage>
        <taxon>Bacteria</taxon>
        <taxon>Pseudomonadati</taxon>
        <taxon>Pseudomonadota</taxon>
        <taxon>Betaproteobacteria</taxon>
        <taxon>Neisseriales</taxon>
        <taxon>Neisseriaceae</taxon>
        <taxon>Kingella</taxon>
    </lineage>
</organism>
<accession>A0ABS1BTI8</accession>
<evidence type="ECO:0000313" key="1">
    <source>
        <dbReference type="EMBL" id="MBK0396494.1"/>
    </source>
</evidence>
<name>A0ABS1BTI8_9NEIS</name>
<keyword evidence="2" id="KW-1185">Reference proteome</keyword>
<evidence type="ECO:0008006" key="3">
    <source>
        <dbReference type="Google" id="ProtNLM"/>
    </source>
</evidence>
<dbReference type="Gene3D" id="3.80.10.10">
    <property type="entry name" value="Ribonuclease Inhibitor"/>
    <property type="match status" value="1"/>
</dbReference>
<sequence>MEEGVLLAKQHRAGLQIGYSPFCKADSAEVSALMRRPAAVDFAPLALYPELEKLWINELPRETTEIKNVEQLYAMPKLKNLSIWDKQMPRLDVSRFIALESLQANPTDPKHIINIGKAAGLRLLSLYSYKGKDLTEFTSLKNLTSIDLINPAIGSLNGLEQMPQLEGLELMDTRNLKDVSLIGELLAQNRLPKLRSPMLPKKFQVDQERFRAPCIQQWQARQTK</sequence>
<dbReference type="EMBL" id="JAEHNZ010000002">
    <property type="protein sequence ID" value="MBK0396494.1"/>
    <property type="molecule type" value="Genomic_DNA"/>
</dbReference>
<gene>
    <name evidence="1" type="ORF">JDW22_07860</name>
</gene>
<dbReference type="SUPFAM" id="SSF52058">
    <property type="entry name" value="L domain-like"/>
    <property type="match status" value="1"/>
</dbReference>
<protein>
    <recommendedName>
        <fullName evidence="3">Leucine Rich repeats (2 copies)</fullName>
    </recommendedName>
</protein>
<comment type="caution">
    <text evidence="1">The sequence shown here is derived from an EMBL/GenBank/DDBJ whole genome shotgun (WGS) entry which is preliminary data.</text>
</comment>
<evidence type="ECO:0000313" key="2">
    <source>
        <dbReference type="Proteomes" id="UP000614058"/>
    </source>
</evidence>
<reference evidence="1 2" key="1">
    <citation type="journal article" date="2021" name="Pathogens">
        <title>Isolation and Characterization of Kingella bonacorsii sp. nov., A Novel Kingella Species Detected in a Stable Periodontitis Subject.</title>
        <authorList>
            <person name="Antezack A."/>
            <person name="Boxberger M."/>
            <person name="Rolland C."/>
            <person name="Monnet-Corti V."/>
            <person name="La Scola B."/>
        </authorList>
    </citation>
    <scope>NUCLEOTIDE SEQUENCE [LARGE SCALE GENOMIC DNA]</scope>
    <source>
        <strain evidence="1 2">Marseille-Q4569</strain>
    </source>
</reference>
<dbReference type="Proteomes" id="UP000614058">
    <property type="component" value="Unassembled WGS sequence"/>
</dbReference>
<dbReference type="RefSeq" id="WP_200522562.1">
    <property type="nucleotide sequence ID" value="NZ_JAEHNZ010000002.1"/>
</dbReference>
<dbReference type="InterPro" id="IPR032675">
    <property type="entry name" value="LRR_dom_sf"/>
</dbReference>
<proteinExistence type="predicted"/>